<dbReference type="AlphaFoldDB" id="A0A2I0IVI7"/>
<evidence type="ECO:0000313" key="3">
    <source>
        <dbReference type="Proteomes" id="UP000233551"/>
    </source>
</evidence>
<proteinExistence type="predicted"/>
<dbReference type="EMBL" id="PGOL01002441">
    <property type="protein sequence ID" value="PKI48005.1"/>
    <property type="molecule type" value="Genomic_DNA"/>
</dbReference>
<accession>A0A2I0IVI7</accession>
<sequence length="133" mass="15096">MDVTADDPIPRLRDGDATADNPTIDQWSPARFEPIDDFGRWVEPPTGVPSLLIYAIKKMKKRWKREERAGVPLATTSPPTEVVDKLRPHRRPLFDGGVIGAPQPTQAEDLERDMTWGKRRELGEEAREIELNV</sequence>
<organism evidence="2 3">
    <name type="scientific">Punica granatum</name>
    <name type="common">Pomegranate</name>
    <dbReference type="NCBI Taxonomy" id="22663"/>
    <lineage>
        <taxon>Eukaryota</taxon>
        <taxon>Viridiplantae</taxon>
        <taxon>Streptophyta</taxon>
        <taxon>Embryophyta</taxon>
        <taxon>Tracheophyta</taxon>
        <taxon>Spermatophyta</taxon>
        <taxon>Magnoliopsida</taxon>
        <taxon>eudicotyledons</taxon>
        <taxon>Gunneridae</taxon>
        <taxon>Pentapetalae</taxon>
        <taxon>rosids</taxon>
        <taxon>malvids</taxon>
        <taxon>Myrtales</taxon>
        <taxon>Lythraceae</taxon>
        <taxon>Punica</taxon>
    </lineage>
</organism>
<name>A0A2I0IVI7_PUNGR</name>
<reference evidence="2 3" key="1">
    <citation type="submission" date="2017-11" db="EMBL/GenBank/DDBJ databases">
        <title>De-novo sequencing of pomegranate (Punica granatum L.) genome.</title>
        <authorList>
            <person name="Akparov Z."/>
            <person name="Amiraslanov A."/>
            <person name="Hajiyeva S."/>
            <person name="Abbasov M."/>
            <person name="Kaur K."/>
            <person name="Hamwieh A."/>
            <person name="Solovyev V."/>
            <person name="Salamov A."/>
            <person name="Braich B."/>
            <person name="Kosarev P."/>
            <person name="Mahmoud A."/>
            <person name="Hajiyev E."/>
            <person name="Babayeva S."/>
            <person name="Izzatullayeva V."/>
            <person name="Mammadov A."/>
            <person name="Mammadov A."/>
            <person name="Sharifova S."/>
            <person name="Ojaghi J."/>
            <person name="Eynullazada K."/>
            <person name="Bayramov B."/>
            <person name="Abdulazimova A."/>
            <person name="Shahmuradov I."/>
        </authorList>
    </citation>
    <scope>NUCLEOTIDE SEQUENCE [LARGE SCALE GENOMIC DNA]</scope>
    <source>
        <strain evidence="3">cv. AG2017</strain>
        <tissue evidence="2">Leaf</tissue>
    </source>
</reference>
<evidence type="ECO:0000256" key="1">
    <source>
        <dbReference type="SAM" id="MobiDB-lite"/>
    </source>
</evidence>
<evidence type="ECO:0000313" key="2">
    <source>
        <dbReference type="EMBL" id="PKI48005.1"/>
    </source>
</evidence>
<feature type="region of interest" description="Disordered" evidence="1">
    <location>
        <begin position="1"/>
        <end position="29"/>
    </location>
</feature>
<gene>
    <name evidence="2" type="ORF">CRG98_031598</name>
</gene>
<keyword evidence="3" id="KW-1185">Reference proteome</keyword>
<protein>
    <submittedName>
        <fullName evidence="2">Uncharacterized protein</fullName>
    </submittedName>
</protein>
<comment type="caution">
    <text evidence="2">The sequence shown here is derived from an EMBL/GenBank/DDBJ whole genome shotgun (WGS) entry which is preliminary data.</text>
</comment>
<dbReference type="Proteomes" id="UP000233551">
    <property type="component" value="Unassembled WGS sequence"/>
</dbReference>